<reference evidence="3" key="1">
    <citation type="journal article" date="2019" name="Int. J. Syst. Evol. Microbiol.">
        <title>The Global Catalogue of Microorganisms (GCM) 10K type strain sequencing project: providing services to taxonomists for standard genome sequencing and annotation.</title>
        <authorList>
            <consortium name="The Broad Institute Genomics Platform"/>
            <consortium name="The Broad Institute Genome Sequencing Center for Infectious Disease"/>
            <person name="Wu L."/>
            <person name="Ma J."/>
        </authorList>
    </citation>
    <scope>NUCLEOTIDE SEQUENCE [LARGE SCALE GENOMIC DNA]</scope>
    <source>
        <strain evidence="3">JCM 3325</strain>
    </source>
</reference>
<dbReference type="EMBL" id="BAAARW010000026">
    <property type="protein sequence ID" value="GAA2442213.1"/>
    <property type="molecule type" value="Genomic_DNA"/>
</dbReference>
<gene>
    <name evidence="2" type="ORF">GCM10010191_68170</name>
</gene>
<organism evidence="2 3">
    <name type="scientific">Actinomadura vinacea</name>
    <dbReference type="NCBI Taxonomy" id="115336"/>
    <lineage>
        <taxon>Bacteria</taxon>
        <taxon>Bacillati</taxon>
        <taxon>Actinomycetota</taxon>
        <taxon>Actinomycetes</taxon>
        <taxon>Streptosporangiales</taxon>
        <taxon>Thermomonosporaceae</taxon>
        <taxon>Actinomadura</taxon>
    </lineage>
</organism>
<dbReference type="Pfam" id="PF14534">
    <property type="entry name" value="DUF4440"/>
    <property type="match status" value="1"/>
</dbReference>
<sequence length="133" mass="14494">MATHHVPEPRPATNLADHISLYCAAYGTSAEGLDSLYEDQALLVPRPGHPVTGTERLAAHRHMISMGTALEAQARHTYVVDDIALLIVDWTMKGTAPDGQDFHYQGTAADVARKGQDGRWRYVIDNPFGTAAL</sequence>
<dbReference type="Proteomes" id="UP001501231">
    <property type="component" value="Unassembled WGS sequence"/>
</dbReference>
<evidence type="ECO:0000259" key="1">
    <source>
        <dbReference type="Pfam" id="PF14534"/>
    </source>
</evidence>
<evidence type="ECO:0000313" key="2">
    <source>
        <dbReference type="EMBL" id="GAA2442213.1"/>
    </source>
</evidence>
<evidence type="ECO:0000313" key="3">
    <source>
        <dbReference type="Proteomes" id="UP001501231"/>
    </source>
</evidence>
<protein>
    <recommendedName>
        <fullName evidence="1">DUF4440 domain-containing protein</fullName>
    </recommendedName>
</protein>
<dbReference type="InterPro" id="IPR032710">
    <property type="entry name" value="NTF2-like_dom_sf"/>
</dbReference>
<comment type="caution">
    <text evidence="2">The sequence shown here is derived from an EMBL/GenBank/DDBJ whole genome shotgun (WGS) entry which is preliminary data.</text>
</comment>
<dbReference type="RefSeq" id="WP_344594587.1">
    <property type="nucleotide sequence ID" value="NZ_BAAARW010000026.1"/>
</dbReference>
<accession>A0ABP5X173</accession>
<dbReference type="Gene3D" id="3.10.450.50">
    <property type="match status" value="1"/>
</dbReference>
<name>A0ABP5X173_9ACTN</name>
<keyword evidence="3" id="KW-1185">Reference proteome</keyword>
<dbReference type="InterPro" id="IPR027843">
    <property type="entry name" value="DUF4440"/>
</dbReference>
<proteinExistence type="predicted"/>
<dbReference type="SUPFAM" id="SSF54427">
    <property type="entry name" value="NTF2-like"/>
    <property type="match status" value="1"/>
</dbReference>
<feature type="domain" description="DUF4440" evidence="1">
    <location>
        <begin position="29"/>
        <end position="121"/>
    </location>
</feature>